<evidence type="ECO:0000259" key="2">
    <source>
        <dbReference type="Pfam" id="PF03200"/>
    </source>
</evidence>
<dbReference type="PANTHER" id="PTHR10412">
    <property type="entry name" value="MANNOSYL-OLIGOSACCHARIDE GLUCOSIDASE"/>
    <property type="match status" value="1"/>
</dbReference>
<dbReference type="Gene3D" id="1.50.10.10">
    <property type="match status" value="1"/>
</dbReference>
<dbReference type="InterPro" id="IPR012341">
    <property type="entry name" value="6hp_glycosidase-like_sf"/>
</dbReference>
<dbReference type="Proteomes" id="UP001054252">
    <property type="component" value="Unassembled WGS sequence"/>
</dbReference>
<feature type="compositionally biased region" description="Basic and acidic residues" evidence="1">
    <location>
        <begin position="82"/>
        <end position="91"/>
    </location>
</feature>
<dbReference type="GO" id="GO:0004573">
    <property type="term" value="F:Glc3Man9GlcNAc2 oligosaccharide glucosidase activity"/>
    <property type="evidence" value="ECO:0007669"/>
    <property type="project" value="InterPro"/>
</dbReference>
<dbReference type="PANTHER" id="PTHR10412:SF20">
    <property type="entry name" value="MANNOSYL-OLIGOSACCHARIDE GLUCOSIDASE GCS1"/>
    <property type="match status" value="1"/>
</dbReference>
<reference evidence="3 4" key="1">
    <citation type="journal article" date="2021" name="Commun. Biol.">
        <title>The genome of Shorea leprosula (Dipterocarpaceae) highlights the ecological relevance of drought in aseasonal tropical rainforests.</title>
        <authorList>
            <person name="Ng K.K.S."/>
            <person name="Kobayashi M.J."/>
            <person name="Fawcett J.A."/>
            <person name="Hatakeyama M."/>
            <person name="Paape T."/>
            <person name="Ng C.H."/>
            <person name="Ang C.C."/>
            <person name="Tnah L.H."/>
            <person name="Lee C.T."/>
            <person name="Nishiyama T."/>
            <person name="Sese J."/>
            <person name="O'Brien M.J."/>
            <person name="Copetti D."/>
            <person name="Mohd Noor M.I."/>
            <person name="Ong R.C."/>
            <person name="Putra M."/>
            <person name="Sireger I.Z."/>
            <person name="Indrioko S."/>
            <person name="Kosugi Y."/>
            <person name="Izuno A."/>
            <person name="Isagi Y."/>
            <person name="Lee S.L."/>
            <person name="Shimizu K.K."/>
        </authorList>
    </citation>
    <scope>NUCLEOTIDE SEQUENCE [LARGE SCALE GENOMIC DNA]</scope>
    <source>
        <strain evidence="3">214</strain>
    </source>
</reference>
<feature type="domain" description="Glycosyl hydrolase family 63 C-terminal" evidence="2">
    <location>
        <begin position="10"/>
        <end position="303"/>
    </location>
</feature>
<name>A0AAV5JR18_9ROSI</name>
<protein>
    <recommendedName>
        <fullName evidence="2">Glycosyl hydrolase family 63 C-terminal domain-containing protein</fullName>
    </recommendedName>
</protein>
<evidence type="ECO:0000256" key="1">
    <source>
        <dbReference type="SAM" id="MobiDB-lite"/>
    </source>
</evidence>
<dbReference type="GO" id="GO:0006487">
    <property type="term" value="P:protein N-linked glycosylation"/>
    <property type="evidence" value="ECO:0007669"/>
    <property type="project" value="TreeGrafter"/>
</dbReference>
<dbReference type="AlphaFoldDB" id="A0AAV5JR18"/>
<dbReference type="SUPFAM" id="SSF48208">
    <property type="entry name" value="Six-hairpin glycosidases"/>
    <property type="match status" value="1"/>
</dbReference>
<dbReference type="GO" id="GO:0005789">
    <property type="term" value="C:endoplasmic reticulum membrane"/>
    <property type="evidence" value="ECO:0007669"/>
    <property type="project" value="TreeGrafter"/>
</dbReference>
<dbReference type="InterPro" id="IPR008928">
    <property type="entry name" value="6-hairpin_glycosidase_sf"/>
</dbReference>
<accession>A0AAV5JR18</accession>
<sequence>MVLSTCFVFDIVNDLKKNKFTANESNEITSFLEQAFVRLEAWFQWFNTTQSGKEIGSNYWHGRHSTATRELNPKTLSSGLDDNPHASHPSEDERHLDLRCWMLLAADCMDSIGKLFEMEKTSAEEYGSTAKLLSDFATLNQKHFNQVHGAYFDFGNHTEKVQLSWTVVKAGNNHPRSELIWEVSERPELKLVPHIGYVSLFPFMARIIPPESWILGKQLDLISNKSILWTAYGLRSLSKTSTLYMKRNTEHDPPYWRDPIWMNVNYMILSALKHCSLVNGPYRERAKTIYDGLRSNLIRTITKLGFCGNNMIRSRKREEVLNCLLAGPHFSY</sequence>
<feature type="region of interest" description="Disordered" evidence="1">
    <location>
        <begin position="72"/>
        <end position="91"/>
    </location>
</feature>
<dbReference type="InterPro" id="IPR031335">
    <property type="entry name" value="Glyco_hydro_63_C"/>
</dbReference>
<keyword evidence="4" id="KW-1185">Reference proteome</keyword>
<proteinExistence type="predicted"/>
<comment type="caution">
    <text evidence="3">The sequence shown here is derived from an EMBL/GenBank/DDBJ whole genome shotgun (WGS) entry which is preliminary data.</text>
</comment>
<dbReference type="GO" id="GO:0009311">
    <property type="term" value="P:oligosaccharide metabolic process"/>
    <property type="evidence" value="ECO:0007669"/>
    <property type="project" value="InterPro"/>
</dbReference>
<evidence type="ECO:0000313" key="3">
    <source>
        <dbReference type="EMBL" id="GKV16077.1"/>
    </source>
</evidence>
<dbReference type="InterPro" id="IPR004888">
    <property type="entry name" value="Glycoside_hydrolase_63"/>
</dbReference>
<evidence type="ECO:0000313" key="4">
    <source>
        <dbReference type="Proteomes" id="UP001054252"/>
    </source>
</evidence>
<gene>
    <name evidence="3" type="ORF">SLEP1_g26783</name>
</gene>
<dbReference type="EMBL" id="BPVZ01000044">
    <property type="protein sequence ID" value="GKV16077.1"/>
    <property type="molecule type" value="Genomic_DNA"/>
</dbReference>
<organism evidence="3 4">
    <name type="scientific">Rubroshorea leprosula</name>
    <dbReference type="NCBI Taxonomy" id="152421"/>
    <lineage>
        <taxon>Eukaryota</taxon>
        <taxon>Viridiplantae</taxon>
        <taxon>Streptophyta</taxon>
        <taxon>Embryophyta</taxon>
        <taxon>Tracheophyta</taxon>
        <taxon>Spermatophyta</taxon>
        <taxon>Magnoliopsida</taxon>
        <taxon>eudicotyledons</taxon>
        <taxon>Gunneridae</taxon>
        <taxon>Pentapetalae</taxon>
        <taxon>rosids</taxon>
        <taxon>malvids</taxon>
        <taxon>Malvales</taxon>
        <taxon>Dipterocarpaceae</taxon>
        <taxon>Rubroshorea</taxon>
    </lineage>
</organism>
<dbReference type="Pfam" id="PF03200">
    <property type="entry name" value="Glyco_hydro_63"/>
    <property type="match status" value="1"/>
</dbReference>